<dbReference type="AlphaFoldDB" id="A0AB34KRA6"/>
<evidence type="ECO:0000313" key="3">
    <source>
        <dbReference type="Proteomes" id="UP000803884"/>
    </source>
</evidence>
<dbReference type="GeneID" id="96005103"/>
<gene>
    <name evidence="2" type="ORF">WHR41_03659</name>
</gene>
<evidence type="ECO:0000256" key="1">
    <source>
        <dbReference type="SAM" id="Phobius"/>
    </source>
</evidence>
<dbReference type="PANTHER" id="PTHR35043:SF7">
    <property type="entry name" value="TRANSCRIPTION FACTOR DOMAIN-CONTAINING PROTEIN"/>
    <property type="match status" value="1"/>
</dbReference>
<feature type="transmembrane region" description="Helical" evidence="1">
    <location>
        <begin position="209"/>
        <end position="225"/>
    </location>
</feature>
<keyword evidence="1" id="KW-0812">Transmembrane</keyword>
<organism evidence="2 3">
    <name type="scientific">Cladosporium halotolerans</name>
    <dbReference type="NCBI Taxonomy" id="1052096"/>
    <lineage>
        <taxon>Eukaryota</taxon>
        <taxon>Fungi</taxon>
        <taxon>Dikarya</taxon>
        <taxon>Ascomycota</taxon>
        <taxon>Pezizomycotina</taxon>
        <taxon>Dothideomycetes</taxon>
        <taxon>Dothideomycetidae</taxon>
        <taxon>Cladosporiales</taxon>
        <taxon>Cladosporiaceae</taxon>
        <taxon>Cladosporium</taxon>
    </lineage>
</organism>
<keyword evidence="3" id="KW-1185">Reference proteome</keyword>
<dbReference type="PANTHER" id="PTHR35043">
    <property type="entry name" value="TRANSCRIPTION FACTOR DOMAIN-CONTAINING PROTEIN"/>
    <property type="match status" value="1"/>
</dbReference>
<protein>
    <submittedName>
        <fullName evidence="2">Uncharacterized protein</fullName>
    </submittedName>
</protein>
<proteinExistence type="predicted"/>
<feature type="transmembrane region" description="Helical" evidence="1">
    <location>
        <begin position="376"/>
        <end position="401"/>
    </location>
</feature>
<comment type="caution">
    <text evidence="2">The sequence shown here is derived from an EMBL/GenBank/DDBJ whole genome shotgun (WGS) entry which is preliminary data.</text>
</comment>
<dbReference type="Proteomes" id="UP000803884">
    <property type="component" value="Unassembled WGS sequence"/>
</dbReference>
<evidence type="ECO:0000313" key="2">
    <source>
        <dbReference type="EMBL" id="KAL1587618.1"/>
    </source>
</evidence>
<keyword evidence="1" id="KW-1133">Transmembrane helix</keyword>
<keyword evidence="1" id="KW-0472">Membrane</keyword>
<name>A0AB34KRA6_9PEZI</name>
<sequence length="411" mass="47440">MGIVPGLNHTEIPTEDAPQLLGWTPEVKRRGTWTLILSSVSTIFLCTWVVIHPRVDRRLKHRLVHKIALLVKTVIAPELIAVEAAQEWTQARRIMKQCSEYTNGELKLVHAFYIGMLGIRYRVWPKNEDRKDCHTKILWSPQFVWLLQNGHIRWDHTQEWGLLEELIDDKSNADSMAKLIALGGVAKFSIDCILRVYRHLPVAPLESMTLGYIPLFALTYFFWWLKPKDIDTPSVIDLPPLEGTDREAFDKLALSDAFDDEGKPYQESLSQAWRLMPRDFEQEAVQQEFIDMRNSKYGQGRLLANWDPELYRSKLWPVTCLFGISFGALHLASWNIVFPTLAELWIWRISAIVSMVAMLVFMQFEKVVLRWRDPVTIICITSVGLYILSRIGAMVEVFISLRGSEPGIYET</sequence>
<feature type="transmembrane region" description="Helical" evidence="1">
    <location>
        <begin position="31"/>
        <end position="51"/>
    </location>
</feature>
<feature type="transmembrane region" description="Helical" evidence="1">
    <location>
        <begin position="315"/>
        <end position="338"/>
    </location>
</feature>
<dbReference type="EMBL" id="JAAQHG020000009">
    <property type="protein sequence ID" value="KAL1587618.1"/>
    <property type="molecule type" value="Genomic_DNA"/>
</dbReference>
<reference evidence="2 3" key="1">
    <citation type="journal article" date="2020" name="Microbiol. Resour. Announc.">
        <title>Draft Genome Sequence of a Cladosporium Species Isolated from the Mesophotic Ascidian Didemnum maculosum.</title>
        <authorList>
            <person name="Gioti A."/>
            <person name="Siaperas R."/>
            <person name="Nikolaivits E."/>
            <person name="Le Goff G."/>
            <person name="Ouazzani J."/>
            <person name="Kotoulas G."/>
            <person name="Topakas E."/>
        </authorList>
    </citation>
    <scope>NUCLEOTIDE SEQUENCE [LARGE SCALE GENOMIC DNA]</scope>
    <source>
        <strain evidence="2 3">TM138-S3</strain>
    </source>
</reference>
<feature type="transmembrane region" description="Helical" evidence="1">
    <location>
        <begin position="344"/>
        <end position="364"/>
    </location>
</feature>
<accession>A0AB34KRA6</accession>
<dbReference type="RefSeq" id="XP_069230723.1">
    <property type="nucleotide sequence ID" value="XM_069372265.1"/>
</dbReference>